<dbReference type="Pfam" id="PF00441">
    <property type="entry name" value="Acyl-CoA_dh_1"/>
    <property type="match status" value="1"/>
</dbReference>
<dbReference type="Gene3D" id="1.10.540.10">
    <property type="entry name" value="Acyl-CoA dehydrogenase/oxidase, N-terminal domain"/>
    <property type="match status" value="1"/>
</dbReference>
<dbReference type="Pfam" id="PF02771">
    <property type="entry name" value="Acyl-CoA_dh_N"/>
    <property type="match status" value="1"/>
</dbReference>
<dbReference type="GO" id="GO:0050660">
    <property type="term" value="F:flavin adenine dinucleotide binding"/>
    <property type="evidence" value="ECO:0007669"/>
    <property type="project" value="InterPro"/>
</dbReference>
<evidence type="ECO:0000256" key="5">
    <source>
        <dbReference type="RuleBase" id="RU362125"/>
    </source>
</evidence>
<dbReference type="InterPro" id="IPR006091">
    <property type="entry name" value="Acyl-CoA_Oxase/DH_mid-dom"/>
</dbReference>
<dbReference type="PANTHER" id="PTHR43884:SF12">
    <property type="entry name" value="ISOVALERYL-COA DEHYDROGENASE, MITOCHONDRIAL-RELATED"/>
    <property type="match status" value="1"/>
</dbReference>
<dbReference type="eggNOG" id="COG1960">
    <property type="taxonomic scope" value="Bacteria"/>
</dbReference>
<dbReference type="InterPro" id="IPR009075">
    <property type="entry name" value="AcylCo_DH/oxidase_C"/>
</dbReference>
<dbReference type="Gene3D" id="1.20.140.10">
    <property type="entry name" value="Butyryl-CoA Dehydrogenase, subunit A, domain 3"/>
    <property type="match status" value="1"/>
</dbReference>
<proteinExistence type="inferred from homology"/>
<feature type="domain" description="Acyl-CoA dehydrogenase/oxidase N-terminal" evidence="8">
    <location>
        <begin position="27"/>
        <end position="137"/>
    </location>
</feature>
<dbReference type="Proteomes" id="UP000004926">
    <property type="component" value="Chromosome"/>
</dbReference>
<reference evidence="9 10" key="1">
    <citation type="journal article" date="2012" name="Stand. Genomic Sci.">
        <title>Genome sequence of the ocean sediment bacterium Saccharomonospora marina type strain (XMU15(T)).</title>
        <authorList>
            <person name="Klenk H.P."/>
            <person name="Lu M."/>
            <person name="Lucas S."/>
            <person name="Lapidus A."/>
            <person name="Copeland A."/>
            <person name="Pitluck S."/>
            <person name="Goodwin L.A."/>
            <person name="Han C."/>
            <person name="Tapia R."/>
            <person name="Brambilla E.M."/>
            <person name="Potter G."/>
            <person name="Land M."/>
            <person name="Ivanova N."/>
            <person name="Rohde M."/>
            <person name="Goker M."/>
            <person name="Detter J.C."/>
            <person name="Li W.J."/>
            <person name="Kyrpides N.C."/>
            <person name="Woyke T."/>
        </authorList>
    </citation>
    <scope>NUCLEOTIDE SEQUENCE [LARGE SCALE GENOMIC DNA]</scope>
    <source>
        <strain evidence="9 10">XMU15</strain>
    </source>
</reference>
<dbReference type="SUPFAM" id="SSF56645">
    <property type="entry name" value="Acyl-CoA dehydrogenase NM domain-like"/>
    <property type="match status" value="1"/>
</dbReference>
<dbReference type="InterPro" id="IPR036250">
    <property type="entry name" value="AcylCo_DH-like_C"/>
</dbReference>
<evidence type="ECO:0000259" key="6">
    <source>
        <dbReference type="Pfam" id="PF00441"/>
    </source>
</evidence>
<evidence type="ECO:0000256" key="2">
    <source>
        <dbReference type="ARBA" id="ARBA00009347"/>
    </source>
</evidence>
<dbReference type="EMBL" id="CM001439">
    <property type="protein sequence ID" value="EHR53406.1"/>
    <property type="molecule type" value="Genomic_DNA"/>
</dbReference>
<feature type="domain" description="Acyl-CoA oxidase/dehydrogenase middle" evidence="7">
    <location>
        <begin position="143"/>
        <end position="235"/>
    </location>
</feature>
<keyword evidence="3 5" id="KW-0285">Flavoprotein</keyword>
<dbReference type="AlphaFoldDB" id="H5X607"/>
<evidence type="ECO:0000313" key="9">
    <source>
        <dbReference type="EMBL" id="EHR53406.1"/>
    </source>
</evidence>
<feature type="domain" description="Acyl-CoA dehydrogenase/oxidase C-terminal" evidence="6">
    <location>
        <begin position="247"/>
        <end position="396"/>
    </location>
</feature>
<dbReference type="InterPro" id="IPR009100">
    <property type="entry name" value="AcylCoA_DH/oxidase_NM_dom_sf"/>
</dbReference>
<dbReference type="InterPro" id="IPR037069">
    <property type="entry name" value="AcylCoA_DH/ox_N_sf"/>
</dbReference>
<comment type="cofactor">
    <cofactor evidence="1 5">
        <name>FAD</name>
        <dbReference type="ChEBI" id="CHEBI:57692"/>
    </cofactor>
</comment>
<accession>H5X607</accession>
<dbReference type="Gene3D" id="2.40.110.10">
    <property type="entry name" value="Butyryl-CoA Dehydrogenase, subunit A, domain 2"/>
    <property type="match status" value="1"/>
</dbReference>
<evidence type="ECO:0000259" key="8">
    <source>
        <dbReference type="Pfam" id="PF02771"/>
    </source>
</evidence>
<evidence type="ECO:0000256" key="4">
    <source>
        <dbReference type="ARBA" id="ARBA00022827"/>
    </source>
</evidence>
<evidence type="ECO:0000313" key="10">
    <source>
        <dbReference type="Proteomes" id="UP000004926"/>
    </source>
</evidence>
<dbReference type="STRING" id="882083.SacmaDRAFT_5245"/>
<dbReference type="HOGENOM" id="CLU_018204_0_2_11"/>
<keyword evidence="5" id="KW-0560">Oxidoreductase</keyword>
<dbReference type="GO" id="GO:0003995">
    <property type="term" value="F:acyl-CoA dehydrogenase activity"/>
    <property type="evidence" value="ECO:0007669"/>
    <property type="project" value="TreeGrafter"/>
</dbReference>
<dbReference type="FunFam" id="1.10.540.10:FF:000026">
    <property type="entry name" value="Acyl-CoA dehydrogenase medium chain"/>
    <property type="match status" value="1"/>
</dbReference>
<evidence type="ECO:0000256" key="1">
    <source>
        <dbReference type="ARBA" id="ARBA00001974"/>
    </source>
</evidence>
<dbReference type="PANTHER" id="PTHR43884">
    <property type="entry name" value="ACYL-COA DEHYDROGENASE"/>
    <property type="match status" value="1"/>
</dbReference>
<sequence>MPDDSLFMQATPTTIDLHPYLGAWNTTPTHDALREQVRQFAESEIRPRIDELEQPGTVHRKLSRMIAEQGWIGVTIERRYGGLALGHLAKTIIIEELARVCGAMGAMVQASQLGVAKIIHFGNETQKQRWLPEIAAGRCLPTIVVTEADAGSHVLGMTTSAYRDGDHYVLNGSKVFIGNSHVGDLHGVVARTGEGSGGLTAFLVEADRKGLHLAPQQPTLGLHGFSFGELVFDNCRIPVENRLGQEGDGLAVAHSSSILYGRPNLAPVSLGIHTAIVEDTVRFANQHRRYGDRLSALPTVIQQIGHMQSNLMTARTVLYNAVSMLDQGRPCDHDLINAKLVNYETSLDTLRRAMDVHAAHGLMADRPLTRYLRDAWHIGPPGGTSDVQRIRLAERALGTNTNPPFSVTHRDHLMRSAEMVNEPIEPRTG</sequence>
<evidence type="ECO:0000259" key="7">
    <source>
        <dbReference type="Pfam" id="PF02770"/>
    </source>
</evidence>
<dbReference type="InterPro" id="IPR046373">
    <property type="entry name" value="Acyl-CoA_Oxase/DH_mid-dom_sf"/>
</dbReference>
<evidence type="ECO:0000256" key="3">
    <source>
        <dbReference type="ARBA" id="ARBA00022630"/>
    </source>
</evidence>
<dbReference type="InterPro" id="IPR013786">
    <property type="entry name" value="AcylCoA_DH/ox_N"/>
</dbReference>
<keyword evidence="4 5" id="KW-0274">FAD</keyword>
<protein>
    <submittedName>
        <fullName evidence="9">Acyl-CoA dehydrogenase</fullName>
    </submittedName>
</protein>
<gene>
    <name evidence="9" type="ORF">SacmaDRAFT_5245</name>
</gene>
<organism evidence="9 10">
    <name type="scientific">Saccharomonospora marina XMU15</name>
    <dbReference type="NCBI Taxonomy" id="882083"/>
    <lineage>
        <taxon>Bacteria</taxon>
        <taxon>Bacillati</taxon>
        <taxon>Actinomycetota</taxon>
        <taxon>Actinomycetes</taxon>
        <taxon>Pseudonocardiales</taxon>
        <taxon>Pseudonocardiaceae</taxon>
        <taxon>Saccharomonospora</taxon>
    </lineage>
</organism>
<name>H5X607_9PSEU</name>
<dbReference type="SUPFAM" id="SSF47203">
    <property type="entry name" value="Acyl-CoA dehydrogenase C-terminal domain-like"/>
    <property type="match status" value="1"/>
</dbReference>
<keyword evidence="10" id="KW-1185">Reference proteome</keyword>
<comment type="similarity">
    <text evidence="2 5">Belongs to the acyl-CoA dehydrogenase family.</text>
</comment>
<dbReference type="Pfam" id="PF02770">
    <property type="entry name" value="Acyl-CoA_dh_M"/>
    <property type="match status" value="1"/>
</dbReference>